<dbReference type="Pfam" id="PF01551">
    <property type="entry name" value="Peptidase_M23"/>
    <property type="match status" value="1"/>
</dbReference>
<reference evidence="4 5" key="1">
    <citation type="journal article" date="2021" name="Mar. Drugs">
        <title>Genome Reduction and Secondary Metabolism of the Marine Sponge-Associated Cyanobacterium Leptothoe.</title>
        <authorList>
            <person name="Konstantinou D."/>
            <person name="Popin R.V."/>
            <person name="Fewer D.P."/>
            <person name="Sivonen K."/>
            <person name="Gkelis S."/>
        </authorList>
    </citation>
    <scope>NUCLEOTIDE SEQUENCE [LARGE SCALE GENOMIC DNA]</scope>
    <source>
        <strain evidence="4 5">TAU-MAC 1615</strain>
    </source>
</reference>
<sequence length="317" mass="33441">MLEAVMPVNDVPPSNTATPTNKRRCTVTVSAQAWHGSKSAAQAVGCGSISELLEKLGNGELAVVLADELGPPLAEELDHAPDYGATTQQPSQPDWPAATAQPAPRAAAPGTISTLLSRLSLGKFPQLVLTAICASLILLPILYVLDLWLSKSSKGDLDLTQAITLTTGDTVAGYEVTDHMRIRPFHPVTGAANVPHNGVDLATPSGTPVYAVGVTGDRVSVECWWDVDGGGWVAEQTTESYPQLVFQSLHLLDDECRSGSFKSGDVIALTGNTGLGSGEHYDFRVKLDGSYIDPPRQFLEAALTGKTLSKDGKLPGE</sequence>
<dbReference type="Proteomes" id="UP001196661">
    <property type="component" value="Unassembled WGS sequence"/>
</dbReference>
<feature type="domain" description="M23ase beta-sheet core" evidence="3">
    <location>
        <begin position="195"/>
        <end position="294"/>
    </location>
</feature>
<feature type="region of interest" description="Disordered" evidence="1">
    <location>
        <begin position="1"/>
        <end position="21"/>
    </location>
</feature>
<keyword evidence="2" id="KW-0812">Transmembrane</keyword>
<proteinExistence type="predicted"/>
<dbReference type="EMBL" id="JADOER010000004">
    <property type="protein sequence ID" value="MBT9311850.1"/>
    <property type="molecule type" value="Genomic_DNA"/>
</dbReference>
<feature type="compositionally biased region" description="Low complexity" evidence="1">
    <location>
        <begin position="96"/>
        <end position="106"/>
    </location>
</feature>
<evidence type="ECO:0000256" key="1">
    <source>
        <dbReference type="SAM" id="MobiDB-lite"/>
    </source>
</evidence>
<name>A0ABS5Y216_9CYAN</name>
<evidence type="ECO:0000313" key="4">
    <source>
        <dbReference type="EMBL" id="MBT9311850.1"/>
    </source>
</evidence>
<feature type="region of interest" description="Disordered" evidence="1">
    <location>
        <begin position="75"/>
        <end position="106"/>
    </location>
</feature>
<dbReference type="CDD" id="cd12797">
    <property type="entry name" value="M23_peptidase"/>
    <property type="match status" value="1"/>
</dbReference>
<keyword evidence="2" id="KW-1133">Transmembrane helix</keyword>
<organism evidence="4 5">
    <name type="scientific">Leptothoe kymatousa TAU-MAC 1615</name>
    <dbReference type="NCBI Taxonomy" id="2364775"/>
    <lineage>
        <taxon>Bacteria</taxon>
        <taxon>Bacillati</taxon>
        <taxon>Cyanobacteriota</taxon>
        <taxon>Cyanophyceae</taxon>
        <taxon>Nodosilineales</taxon>
        <taxon>Cymatolegaceae</taxon>
        <taxon>Leptothoe</taxon>
        <taxon>Leptothoe kymatousa</taxon>
    </lineage>
</organism>
<dbReference type="InterPro" id="IPR016047">
    <property type="entry name" value="M23ase_b-sheet_dom"/>
</dbReference>
<keyword evidence="5" id="KW-1185">Reference proteome</keyword>
<dbReference type="InterPro" id="IPR011055">
    <property type="entry name" value="Dup_hybrid_motif"/>
</dbReference>
<accession>A0ABS5Y216</accession>
<evidence type="ECO:0000313" key="5">
    <source>
        <dbReference type="Proteomes" id="UP001196661"/>
    </source>
</evidence>
<dbReference type="SUPFAM" id="SSF51261">
    <property type="entry name" value="Duplicated hybrid motif"/>
    <property type="match status" value="1"/>
</dbReference>
<keyword evidence="2" id="KW-0472">Membrane</keyword>
<dbReference type="RefSeq" id="WP_215617711.1">
    <property type="nucleotide sequence ID" value="NZ_JADOER010000004.1"/>
</dbReference>
<protein>
    <submittedName>
        <fullName evidence="4">M23 family metallopeptidase</fullName>
    </submittedName>
</protein>
<feature type="transmembrane region" description="Helical" evidence="2">
    <location>
        <begin position="124"/>
        <end position="145"/>
    </location>
</feature>
<dbReference type="Gene3D" id="2.70.70.10">
    <property type="entry name" value="Glucose Permease (Domain IIA)"/>
    <property type="match status" value="1"/>
</dbReference>
<evidence type="ECO:0000256" key="2">
    <source>
        <dbReference type="SAM" id="Phobius"/>
    </source>
</evidence>
<comment type="caution">
    <text evidence="4">The sequence shown here is derived from an EMBL/GenBank/DDBJ whole genome shotgun (WGS) entry which is preliminary data.</text>
</comment>
<gene>
    <name evidence="4" type="ORF">IXB28_06505</name>
</gene>
<evidence type="ECO:0000259" key="3">
    <source>
        <dbReference type="Pfam" id="PF01551"/>
    </source>
</evidence>